<evidence type="ECO:0000256" key="1">
    <source>
        <dbReference type="SAM" id="Phobius"/>
    </source>
</evidence>
<evidence type="ECO:0000313" key="2">
    <source>
        <dbReference type="EMBL" id="QKJ19923.1"/>
    </source>
</evidence>
<keyword evidence="1" id="KW-0812">Transmembrane</keyword>
<protein>
    <recommendedName>
        <fullName evidence="4">CU044_5270 family protein</fullName>
    </recommendedName>
</protein>
<evidence type="ECO:0000313" key="3">
    <source>
        <dbReference type="Proteomes" id="UP000502498"/>
    </source>
</evidence>
<feature type="transmembrane region" description="Helical" evidence="1">
    <location>
        <begin position="67"/>
        <end position="87"/>
    </location>
</feature>
<dbReference type="EMBL" id="CP054038">
    <property type="protein sequence ID" value="QKJ19923.1"/>
    <property type="molecule type" value="Genomic_DNA"/>
</dbReference>
<keyword evidence="1" id="KW-0472">Membrane</keyword>
<accession>A0A7D4UBT1</accession>
<proteinExistence type="predicted"/>
<dbReference type="Proteomes" id="UP000502498">
    <property type="component" value="Chromosome"/>
</dbReference>
<reference evidence="2 3" key="1">
    <citation type="submission" date="2020-05" db="EMBL/GenBank/DDBJ databases">
        <title>Strain PA2F3 complete genome.</title>
        <authorList>
            <person name="Kim Y.-S."/>
            <person name="Kim S.-J."/>
            <person name="Jung H.-k."/>
            <person name="Kim S.-E."/>
            <person name="Kim K.-H."/>
        </authorList>
    </citation>
    <scope>NUCLEOTIDE SEQUENCE [LARGE SCALE GENOMIC DNA]</scope>
    <source>
        <strain evidence="2 3">PA2F3</strain>
    </source>
</reference>
<sequence>MGHDPDALSDDRLDSLLRQLDPLSGVNADEPLNDRDRAVLLRIMAQPRKKTLVGAAPAPRPAPRNMALVLTMAVTAMVAMIAIVLVWPPVAPSAIALTPPPLKVSSTSQTVGEVASMAQRLLAGRAGQPAAERRVSSVGWYLQMDHPASGETIAVIVPQVIELAWNEDGSGREVTTAGIPYLADGTRLEDSTRGPEPGRVLHDITYAAGGFGTPVQQVPGESATEVKDFLAAYWNPVATSGTASDIITAIGNAFSSWTLTNQQHAHILDMLSRAPGAYIAGTALDRADREVTVIAADSTHNPDYQLLLLVSNETGRIVGTESVRLTPSGELPAGSVTSYTLWDTH</sequence>
<gene>
    <name evidence="2" type="ORF">HQM25_11525</name>
</gene>
<keyword evidence="1" id="KW-1133">Transmembrane helix</keyword>
<name>A0A7D4UBT1_9MICO</name>
<organism evidence="2 3">
    <name type="scientific">Microbacterium hominis</name>
    <dbReference type="NCBI Taxonomy" id="162426"/>
    <lineage>
        <taxon>Bacteria</taxon>
        <taxon>Bacillati</taxon>
        <taxon>Actinomycetota</taxon>
        <taxon>Actinomycetes</taxon>
        <taxon>Micrococcales</taxon>
        <taxon>Microbacteriaceae</taxon>
        <taxon>Microbacterium</taxon>
    </lineage>
</organism>
<dbReference type="AlphaFoldDB" id="A0A7D4UBT1"/>
<dbReference type="RefSeq" id="WP_172990359.1">
    <property type="nucleotide sequence ID" value="NZ_CP054038.1"/>
</dbReference>
<evidence type="ECO:0008006" key="4">
    <source>
        <dbReference type="Google" id="ProtNLM"/>
    </source>
</evidence>